<dbReference type="Gene3D" id="1.25.40.20">
    <property type="entry name" value="Ankyrin repeat-containing domain"/>
    <property type="match status" value="2"/>
</dbReference>
<gene>
    <name evidence="5" type="ORF">PG996_006662</name>
</gene>
<feature type="repeat" description="ANK" evidence="3">
    <location>
        <begin position="303"/>
        <end position="335"/>
    </location>
</feature>
<comment type="caution">
    <text evidence="5">The sequence shown here is derived from an EMBL/GenBank/DDBJ whole genome shotgun (WGS) entry which is preliminary data.</text>
</comment>
<keyword evidence="6" id="KW-1185">Reference proteome</keyword>
<dbReference type="Proteomes" id="UP001446871">
    <property type="component" value="Unassembled WGS sequence"/>
</dbReference>
<keyword evidence="2 3" id="KW-0040">ANK repeat</keyword>
<dbReference type="InterPro" id="IPR036770">
    <property type="entry name" value="Ankyrin_rpt-contain_sf"/>
</dbReference>
<feature type="region of interest" description="Disordered" evidence="4">
    <location>
        <begin position="146"/>
        <end position="182"/>
    </location>
</feature>
<dbReference type="PANTHER" id="PTHR24198">
    <property type="entry name" value="ANKYRIN REPEAT AND PROTEIN KINASE DOMAIN-CONTAINING PROTEIN"/>
    <property type="match status" value="1"/>
</dbReference>
<dbReference type="EMBL" id="JAQQWM010000004">
    <property type="protein sequence ID" value="KAK8067550.1"/>
    <property type="molecule type" value="Genomic_DNA"/>
</dbReference>
<protein>
    <submittedName>
        <fullName evidence="5">Ankyrin repeat-containing domain protein</fullName>
    </submittedName>
</protein>
<dbReference type="SUPFAM" id="SSF48403">
    <property type="entry name" value="Ankyrin repeat"/>
    <property type="match status" value="1"/>
</dbReference>
<dbReference type="InterPro" id="IPR002110">
    <property type="entry name" value="Ankyrin_rpt"/>
</dbReference>
<evidence type="ECO:0000256" key="4">
    <source>
        <dbReference type="SAM" id="MobiDB-lite"/>
    </source>
</evidence>
<organism evidence="5 6">
    <name type="scientific">Apiospora saccharicola</name>
    <dbReference type="NCBI Taxonomy" id="335842"/>
    <lineage>
        <taxon>Eukaryota</taxon>
        <taxon>Fungi</taxon>
        <taxon>Dikarya</taxon>
        <taxon>Ascomycota</taxon>
        <taxon>Pezizomycotina</taxon>
        <taxon>Sordariomycetes</taxon>
        <taxon>Xylariomycetidae</taxon>
        <taxon>Amphisphaeriales</taxon>
        <taxon>Apiosporaceae</taxon>
        <taxon>Apiospora</taxon>
    </lineage>
</organism>
<proteinExistence type="predicted"/>
<dbReference type="SMART" id="SM00248">
    <property type="entry name" value="ANK"/>
    <property type="match status" value="4"/>
</dbReference>
<reference evidence="5 6" key="1">
    <citation type="submission" date="2023-01" db="EMBL/GenBank/DDBJ databases">
        <title>Analysis of 21 Apiospora genomes using comparative genomics revels a genus with tremendous synthesis potential of carbohydrate active enzymes and secondary metabolites.</title>
        <authorList>
            <person name="Sorensen T."/>
        </authorList>
    </citation>
    <scope>NUCLEOTIDE SEQUENCE [LARGE SCALE GENOMIC DNA]</scope>
    <source>
        <strain evidence="5 6">CBS 83171</strain>
    </source>
</reference>
<dbReference type="PROSITE" id="PS50297">
    <property type="entry name" value="ANK_REP_REGION"/>
    <property type="match status" value="2"/>
</dbReference>
<evidence type="ECO:0000256" key="2">
    <source>
        <dbReference type="ARBA" id="ARBA00023043"/>
    </source>
</evidence>
<feature type="repeat" description="ANK" evidence="3">
    <location>
        <begin position="223"/>
        <end position="250"/>
    </location>
</feature>
<dbReference type="Pfam" id="PF12796">
    <property type="entry name" value="Ank_2"/>
    <property type="match status" value="2"/>
</dbReference>
<sequence length="338" mass="36962">MADATSREAIDRRRIQNRVAQRRFRPTNIELPLGVAEKKQLQKSVPSGETSSNVTGFMYLEMPPQEFDTSSMEYNTTGNSHFNNITFENDYPAFTDRTMLEALGSAGFLANPSLLSPATSQPTSYGEEGGSYFPISTLPSVPMELEGHSSSDIDVTTTSCPVADDSSSPDPSPTPFEGLDPHHGTKCRDAWMNPLHAAAQRGRDRIVRLLLQHGSEPDETDSDGLTPLMHAVVGGHVAVATLLLSHGAQVVPGALDRRRTASTPLHLAVLHQRENLLRLFLSHMAQQERRGSSSSLINSHDEMGRTPLFIAIDLNFEPGVVLLLQHGADLKQKLRIPP</sequence>
<keyword evidence="1" id="KW-0677">Repeat</keyword>
<name>A0ABR1VBD1_9PEZI</name>
<feature type="repeat" description="ANK" evidence="3">
    <location>
        <begin position="260"/>
        <end position="292"/>
    </location>
</feature>
<dbReference type="PROSITE" id="PS50088">
    <property type="entry name" value="ANK_REPEAT"/>
    <property type="match status" value="4"/>
</dbReference>
<evidence type="ECO:0000313" key="6">
    <source>
        <dbReference type="Proteomes" id="UP001446871"/>
    </source>
</evidence>
<accession>A0ABR1VBD1</accession>
<feature type="repeat" description="ANK" evidence="3">
    <location>
        <begin position="190"/>
        <end position="222"/>
    </location>
</feature>
<evidence type="ECO:0000313" key="5">
    <source>
        <dbReference type="EMBL" id="KAK8067550.1"/>
    </source>
</evidence>
<evidence type="ECO:0000256" key="1">
    <source>
        <dbReference type="ARBA" id="ARBA00022737"/>
    </source>
</evidence>
<evidence type="ECO:0000256" key="3">
    <source>
        <dbReference type="PROSITE-ProRule" id="PRU00023"/>
    </source>
</evidence>
<dbReference type="CDD" id="cd14688">
    <property type="entry name" value="bZIP_YAP"/>
    <property type="match status" value="1"/>
</dbReference>
<dbReference type="PANTHER" id="PTHR24198:SF165">
    <property type="entry name" value="ANKYRIN REPEAT-CONTAINING PROTEIN-RELATED"/>
    <property type="match status" value="1"/>
</dbReference>